<evidence type="ECO:0000256" key="2">
    <source>
        <dbReference type="SAM" id="MobiDB-lite"/>
    </source>
</evidence>
<sequence length="581" mass="59932">MPSADSFNTVVREEPALTLERLLTVVGAGALELFAAPLGLEVPVHGVVVLDAQEPGPVTGQLLLAVGVEPRSADAVELVRSSGRAGAVAVVFRQDGTGQPSAALRAAAADAGTAILFRTAWVDWARLVGALRAGLVAAGVPTDPDLATVALGDLDRLAEAVAALVGGSVTIEDPQSRVLAYSSTDEAVDEFRQRTILGRQVPRPRVADMQRNGLLPALWGSGDVIHRPAAGNVPERLAIAISAGGEILGSLWVAAAGQPLPPTARQALRTAARAAAPHLLHHRFRRAGQAHLVLDAARALLEGRGSAEALSARTALPVEGHCAVLAVCGPTAQPDAGADSGSGTGSGAACGPGSRQGTDGGAADLATRLTDQLVLHCAAQERQAVVVPSGRGALVLVGGLAKDPEQAASQVTRLGEALARQVSAVLGTALRVGLGEARPRLDQAPDSRETAELALRALLFRADQPPVLTVARATDLAEAVALLWALDALREVELPPGTPVARLAAYDAGHGGGALVATLRAHLDHFGDTAATAQALGIHVSTLRYRIKRLREVCGIDVDDPDSRLLAHMQLRLLDQDRPQH</sequence>
<name>A0A7W9QFP5_9ACTN</name>
<dbReference type="InterPro" id="IPR051448">
    <property type="entry name" value="CdaR-like_regulators"/>
</dbReference>
<gene>
    <name evidence="5" type="ORF">FHS42_006510</name>
</gene>
<dbReference type="RefSeq" id="WP_184578426.1">
    <property type="nucleotide sequence ID" value="NZ_JACHJL010000023.1"/>
</dbReference>
<feature type="domain" description="PucR C-terminal helix-turn-helix" evidence="3">
    <location>
        <begin position="515"/>
        <end position="573"/>
    </location>
</feature>
<dbReference type="PANTHER" id="PTHR33744:SF17">
    <property type="entry name" value="CONSERVED PROTEIN"/>
    <property type="match status" value="1"/>
</dbReference>
<evidence type="ECO:0000259" key="4">
    <source>
        <dbReference type="Pfam" id="PF17853"/>
    </source>
</evidence>
<dbReference type="Pfam" id="PF13556">
    <property type="entry name" value="HTH_30"/>
    <property type="match status" value="1"/>
</dbReference>
<protein>
    <recommendedName>
        <fullName evidence="7">PucR family transcriptional regulator</fullName>
    </recommendedName>
</protein>
<evidence type="ECO:0000259" key="3">
    <source>
        <dbReference type="Pfam" id="PF13556"/>
    </source>
</evidence>
<feature type="region of interest" description="Disordered" evidence="2">
    <location>
        <begin position="334"/>
        <end position="362"/>
    </location>
</feature>
<dbReference type="AlphaFoldDB" id="A0A7W9QFP5"/>
<feature type="compositionally biased region" description="Gly residues" evidence="2">
    <location>
        <begin position="340"/>
        <end position="350"/>
    </location>
</feature>
<dbReference type="Pfam" id="PF17853">
    <property type="entry name" value="GGDEF_2"/>
    <property type="match status" value="1"/>
</dbReference>
<dbReference type="Proteomes" id="UP000588098">
    <property type="component" value="Unassembled WGS sequence"/>
</dbReference>
<keyword evidence="6" id="KW-1185">Reference proteome</keyword>
<feature type="domain" description="CdaR GGDEF-like" evidence="4">
    <location>
        <begin position="312"/>
        <end position="457"/>
    </location>
</feature>
<evidence type="ECO:0008006" key="7">
    <source>
        <dbReference type="Google" id="ProtNLM"/>
    </source>
</evidence>
<reference evidence="5 6" key="1">
    <citation type="submission" date="2020-08" db="EMBL/GenBank/DDBJ databases">
        <title>Genomic Encyclopedia of Type Strains, Phase III (KMG-III): the genomes of soil and plant-associated and newly described type strains.</title>
        <authorList>
            <person name="Whitman W."/>
        </authorList>
    </citation>
    <scope>NUCLEOTIDE SEQUENCE [LARGE SCALE GENOMIC DNA]</scope>
    <source>
        <strain evidence="5 6">CECT 8305</strain>
    </source>
</reference>
<proteinExistence type="inferred from homology"/>
<comment type="similarity">
    <text evidence="1">Belongs to the CdaR family.</text>
</comment>
<evidence type="ECO:0000313" key="6">
    <source>
        <dbReference type="Proteomes" id="UP000588098"/>
    </source>
</evidence>
<evidence type="ECO:0000256" key="1">
    <source>
        <dbReference type="ARBA" id="ARBA00006754"/>
    </source>
</evidence>
<comment type="caution">
    <text evidence="5">The sequence shown here is derived from an EMBL/GenBank/DDBJ whole genome shotgun (WGS) entry which is preliminary data.</text>
</comment>
<accession>A0A7W9QFP5</accession>
<dbReference type="InterPro" id="IPR042070">
    <property type="entry name" value="PucR_C-HTH_sf"/>
</dbReference>
<dbReference type="InterPro" id="IPR025736">
    <property type="entry name" value="PucR_C-HTH_dom"/>
</dbReference>
<organism evidence="5 6">
    <name type="scientific">Streptomyces zagrosensis</name>
    <dbReference type="NCBI Taxonomy" id="1042984"/>
    <lineage>
        <taxon>Bacteria</taxon>
        <taxon>Bacillati</taxon>
        <taxon>Actinomycetota</taxon>
        <taxon>Actinomycetes</taxon>
        <taxon>Kitasatosporales</taxon>
        <taxon>Streptomycetaceae</taxon>
        <taxon>Streptomyces</taxon>
    </lineage>
</organism>
<dbReference type="Gene3D" id="1.10.10.2840">
    <property type="entry name" value="PucR C-terminal helix-turn-helix domain"/>
    <property type="match status" value="1"/>
</dbReference>
<evidence type="ECO:0000313" key="5">
    <source>
        <dbReference type="EMBL" id="MBB5939416.1"/>
    </source>
</evidence>
<dbReference type="EMBL" id="JACHJL010000023">
    <property type="protein sequence ID" value="MBB5939416.1"/>
    <property type="molecule type" value="Genomic_DNA"/>
</dbReference>
<dbReference type="PANTHER" id="PTHR33744">
    <property type="entry name" value="CARBOHYDRATE DIACID REGULATOR"/>
    <property type="match status" value="1"/>
</dbReference>
<dbReference type="InterPro" id="IPR041522">
    <property type="entry name" value="CdaR_GGDEF"/>
</dbReference>